<dbReference type="EMBL" id="DS548347">
    <property type="protein sequence ID" value="EDR28839.1"/>
    <property type="molecule type" value="Genomic_DNA"/>
</dbReference>
<dbReference type="VEuPathDB" id="AmoebaDB:EDI_202080"/>
<dbReference type="OrthoDB" id="31949at2759"/>
<evidence type="ECO:0000313" key="1">
    <source>
        <dbReference type="EMBL" id="EDR28839.1"/>
    </source>
</evidence>
<keyword evidence="2" id="KW-1185">Reference proteome</keyword>
<dbReference type="RefSeq" id="XP_001734983.1">
    <property type="nucleotide sequence ID" value="XM_001734931.1"/>
</dbReference>
<accession>B0E9F6</accession>
<dbReference type="Proteomes" id="UP000008076">
    <property type="component" value="Unassembled WGS sequence"/>
</dbReference>
<dbReference type="KEGG" id="edi:EDI_202080"/>
<dbReference type="AlphaFoldDB" id="B0E9F6"/>
<proteinExistence type="predicted"/>
<gene>
    <name evidence="1" type="ORF">EDI_202080</name>
</gene>
<reference evidence="2" key="1">
    <citation type="submission" date="2007-12" db="EMBL/GenBank/DDBJ databases">
        <title>Annotation of Entamoeba dispar SAW760.</title>
        <authorList>
            <person name="Lorenzi H."/>
            <person name="Inman J."/>
            <person name="Schobel S."/>
            <person name="Amedeo P."/>
            <person name="Caler E."/>
        </authorList>
    </citation>
    <scope>NUCLEOTIDE SEQUENCE [LARGE SCALE GENOMIC DNA]</scope>
    <source>
        <strain evidence="2">ATCC PRA-260 / SAW760</strain>
    </source>
</reference>
<evidence type="ECO:0000313" key="2">
    <source>
        <dbReference type="Proteomes" id="UP000008076"/>
    </source>
</evidence>
<protein>
    <submittedName>
        <fullName evidence="1">Uncharacterized protein</fullName>
    </submittedName>
</protein>
<sequence>MRFGFLKKLKNGLKSVGKKIAGIGGKLYKTTSTVVSKILPISKTITSIIPGGQMIEMVLDRLPKWYETNGKTLTEISEGKKIKDVIKNYGKTLYNDVILNKDNTNHYNLSSLSPFEQQKLTK</sequence>
<dbReference type="eggNOG" id="ENOG502RH8S">
    <property type="taxonomic scope" value="Eukaryota"/>
</dbReference>
<organism evidence="2">
    <name type="scientific">Entamoeba dispar (strain ATCC PRA-260 / SAW760)</name>
    <dbReference type="NCBI Taxonomy" id="370354"/>
    <lineage>
        <taxon>Eukaryota</taxon>
        <taxon>Amoebozoa</taxon>
        <taxon>Evosea</taxon>
        <taxon>Archamoebae</taxon>
        <taxon>Mastigamoebida</taxon>
        <taxon>Entamoebidae</taxon>
        <taxon>Entamoeba</taxon>
    </lineage>
</organism>
<dbReference type="GeneID" id="5879914"/>
<name>B0E9F6_ENTDS</name>